<dbReference type="InterPro" id="IPR036779">
    <property type="entry name" value="LysM_dom_sf"/>
</dbReference>
<dbReference type="SMART" id="SM00047">
    <property type="entry name" value="LYZ2"/>
    <property type="match status" value="1"/>
</dbReference>
<keyword evidence="3" id="KW-0081">Bacteriolytic enzyme</keyword>
<dbReference type="PANTHER" id="PTHR33734">
    <property type="entry name" value="LYSM DOMAIN-CONTAINING GPI-ANCHORED PROTEIN 2"/>
    <property type="match status" value="1"/>
</dbReference>
<dbReference type="SMART" id="SM00257">
    <property type="entry name" value="LysM"/>
    <property type="match status" value="4"/>
</dbReference>
<dbReference type="InterPro" id="IPR002901">
    <property type="entry name" value="MGlyc_endo_b_GlcNAc-like_dom"/>
</dbReference>
<organism evidence="8 10">
    <name type="scientific">Aerococcus sanguinicola</name>
    <dbReference type="NCBI Taxonomy" id="119206"/>
    <lineage>
        <taxon>Bacteria</taxon>
        <taxon>Bacillati</taxon>
        <taxon>Bacillota</taxon>
        <taxon>Bacilli</taxon>
        <taxon>Lactobacillales</taxon>
        <taxon>Aerococcaceae</taxon>
        <taxon>Aerococcus</taxon>
    </lineage>
</organism>
<evidence type="ECO:0000256" key="1">
    <source>
        <dbReference type="ARBA" id="ARBA00010266"/>
    </source>
</evidence>
<gene>
    <name evidence="8" type="ORF">AWM72_04710</name>
    <name evidence="9" type="ORF">CYJ28_03525</name>
</gene>
<evidence type="ECO:0000313" key="10">
    <source>
        <dbReference type="Proteomes" id="UP000069912"/>
    </source>
</evidence>
<feature type="domain" description="LysM" evidence="7">
    <location>
        <begin position="466"/>
        <end position="510"/>
    </location>
</feature>
<comment type="similarity">
    <text evidence="1">Belongs to the glycosyl hydrolase 73 family.</text>
</comment>
<feature type="domain" description="LysM" evidence="7">
    <location>
        <begin position="592"/>
        <end position="636"/>
    </location>
</feature>
<feature type="region of interest" description="Disordered" evidence="6">
    <location>
        <begin position="54"/>
        <end position="142"/>
    </location>
</feature>
<evidence type="ECO:0000256" key="4">
    <source>
        <dbReference type="ARBA" id="ARBA00022729"/>
    </source>
</evidence>
<sequence length="637" mass="69655">MKKIKYSIRKLSVGTASVAICALIAGMLTYVQGAEITPEENLVTVNELENTDKERVDIQNTDESLGLENNITDIREESNLDSLSDTSTGNHVESKVLNSDKKNKDFQKEENANSQEKMQSKEVEEELTNNGVESDSMVSGEDHGNYQEELEINDLPSELENIYSNKQVAEKQIDTDTLDDETLNENGQASEQTSKEDLELDFNQFERYYAPVMLMSNTGGASISTRGLTTAQINFLNSLKSGAIESWRKYGVLPSIVAAQGIIESGWGGSDLATKGKNLFGIKATGNEPYILMPTREETPNGDIYINAKFRKYNSWADSIEDHGKFLAENSRYRSLLGEKDYVKVANILQNVGYATDSRYANSLIGVIQSYNLFAWDQEAISGYTGGTTTPVTPEPEPSNGNTYTVKAGDSLWGIGQKFGVSVDQLKSWNNLGTNYMLHPGDQLIVSASTGEDTTPTPKPTPTKEKTYTVKAGDSLWGISQKFGVSVDQLKEWNNLGSNYMLHPGDQLLVSASTGGTATPAPEPTPTNGKTYTVKAGDSLWGISQRFGVSVDQLKSWNNLGANYMLHPGDQLLVSASTGGNADSITRPSSTKTYTVKAGDSLWGISQRFGVSIDQVKSWNNLGANYMLHPGDQLIIK</sequence>
<dbReference type="Pfam" id="PF04650">
    <property type="entry name" value="YSIRK_signal"/>
    <property type="match status" value="1"/>
</dbReference>
<keyword evidence="2" id="KW-0929">Antimicrobial</keyword>
<evidence type="ECO:0000256" key="2">
    <source>
        <dbReference type="ARBA" id="ARBA00022529"/>
    </source>
</evidence>
<evidence type="ECO:0000313" key="11">
    <source>
        <dbReference type="Proteomes" id="UP000234239"/>
    </source>
</evidence>
<feature type="domain" description="LysM" evidence="7">
    <location>
        <begin position="530"/>
        <end position="574"/>
    </location>
</feature>
<dbReference type="Proteomes" id="UP000069912">
    <property type="component" value="Chromosome"/>
</dbReference>
<evidence type="ECO:0000256" key="5">
    <source>
        <dbReference type="ARBA" id="ARBA00032108"/>
    </source>
</evidence>
<dbReference type="PANTHER" id="PTHR33734:SF22">
    <property type="entry name" value="MEMBRANE-BOUND LYTIC MUREIN TRANSGLYCOSYLASE D"/>
    <property type="match status" value="1"/>
</dbReference>
<dbReference type="PRINTS" id="PR01002">
    <property type="entry name" value="FLGFLGJ"/>
</dbReference>
<dbReference type="InterPro" id="IPR005877">
    <property type="entry name" value="YSIRK_signal_dom"/>
</dbReference>
<reference evidence="8 10" key="1">
    <citation type="journal article" date="2016" name="Genome Announc.">
        <title>Complete Genome Sequences of Aerococcus christensenii CCUG 28831T, Aerococcus sanguinicola CCUG 43001T, Aerococcus urinae CCUG 36881T, Aerococcus urinaeequi CCUG 28094T, Aerococcus urinaehominis CCUG 42038 BT, and Aerococcus viridans CCUG 4311T.</title>
        <authorList>
            <person name="Carkaci D."/>
            <person name="Dargis R."/>
            <person name="Nielsen X.C."/>
            <person name="Skovgaard O."/>
            <person name="Fuursted K."/>
            <person name="Christensen J.J."/>
        </authorList>
    </citation>
    <scope>NUCLEOTIDE SEQUENCE [LARGE SCALE GENOMIC DNA]</scope>
    <source>
        <strain evidence="8 10">CCUG43001</strain>
    </source>
</reference>
<reference evidence="10" key="2">
    <citation type="submission" date="2016-01" db="EMBL/GenBank/DDBJ databases">
        <title>Six Aerococcus type strain genome sequencing and assembly using PacBio and Illumina Hiseq.</title>
        <authorList>
            <person name="Carkaci D."/>
            <person name="Dargis R."/>
            <person name="Nielsen X.C."/>
            <person name="Skovgaard O."/>
            <person name="Fuursted K."/>
            <person name="Christensen J.J."/>
        </authorList>
    </citation>
    <scope>NUCLEOTIDE SEQUENCE [LARGE SCALE GENOMIC DNA]</scope>
    <source>
        <strain evidence="10">CCUG43001</strain>
    </source>
</reference>
<dbReference type="GO" id="GO:0008932">
    <property type="term" value="F:lytic endotransglycosylase activity"/>
    <property type="evidence" value="ECO:0007669"/>
    <property type="project" value="TreeGrafter"/>
</dbReference>
<dbReference type="Gene3D" id="3.10.350.10">
    <property type="entry name" value="LysM domain"/>
    <property type="match status" value="4"/>
</dbReference>
<dbReference type="KEGG" id="asan:AWM72_04710"/>
<feature type="compositionally biased region" description="Polar residues" evidence="6">
    <location>
        <begin position="80"/>
        <end position="91"/>
    </location>
</feature>
<evidence type="ECO:0000259" key="7">
    <source>
        <dbReference type="PROSITE" id="PS51782"/>
    </source>
</evidence>
<feature type="compositionally biased region" description="Basic and acidic residues" evidence="6">
    <location>
        <begin position="92"/>
        <end position="111"/>
    </location>
</feature>
<proteinExistence type="inferred from homology"/>
<dbReference type="RefSeq" id="WP_067974004.1">
    <property type="nucleotide sequence ID" value="NZ_CAJHKN010000002.1"/>
</dbReference>
<dbReference type="GO" id="GO:0031640">
    <property type="term" value="P:killing of cells of another organism"/>
    <property type="evidence" value="ECO:0007669"/>
    <property type="project" value="UniProtKB-KW"/>
</dbReference>
<dbReference type="Gene3D" id="4.10.80.30">
    <property type="entry name" value="DNA polymerase, domain 6"/>
    <property type="match status" value="1"/>
</dbReference>
<dbReference type="EMBL" id="CP014160">
    <property type="protein sequence ID" value="AMB94107.1"/>
    <property type="molecule type" value="Genomic_DNA"/>
</dbReference>
<evidence type="ECO:0000256" key="3">
    <source>
        <dbReference type="ARBA" id="ARBA00022638"/>
    </source>
</evidence>
<name>A0A0X8FB90_9LACT</name>
<reference evidence="9 11" key="3">
    <citation type="submission" date="2017-12" db="EMBL/GenBank/DDBJ databases">
        <title>Phylogenetic diversity of female urinary microbiome.</title>
        <authorList>
            <person name="Thomas-White K."/>
            <person name="Wolfe A.J."/>
        </authorList>
    </citation>
    <scope>NUCLEOTIDE SEQUENCE [LARGE SCALE GENOMIC DNA]</scope>
    <source>
        <strain evidence="9 11">UMB0139</strain>
    </source>
</reference>
<dbReference type="Proteomes" id="UP000234239">
    <property type="component" value="Unassembled WGS sequence"/>
</dbReference>
<dbReference type="GO" id="GO:0042742">
    <property type="term" value="P:defense response to bacterium"/>
    <property type="evidence" value="ECO:0007669"/>
    <property type="project" value="UniProtKB-KW"/>
</dbReference>
<feature type="domain" description="LysM" evidence="7">
    <location>
        <begin position="402"/>
        <end position="446"/>
    </location>
</feature>
<dbReference type="PROSITE" id="PS51782">
    <property type="entry name" value="LYSM"/>
    <property type="match status" value="4"/>
</dbReference>
<dbReference type="AlphaFoldDB" id="A0A0X8FB90"/>
<dbReference type="SUPFAM" id="SSF54106">
    <property type="entry name" value="LysM domain"/>
    <property type="match status" value="4"/>
</dbReference>
<dbReference type="Gene3D" id="1.10.530.10">
    <property type="match status" value="1"/>
</dbReference>
<dbReference type="EMBL" id="PKGY01000002">
    <property type="protein sequence ID" value="PKZ22197.1"/>
    <property type="molecule type" value="Genomic_DNA"/>
</dbReference>
<dbReference type="GeneID" id="92903368"/>
<dbReference type="Pfam" id="PF01832">
    <property type="entry name" value="Glucosaminidase"/>
    <property type="match status" value="1"/>
</dbReference>
<evidence type="ECO:0000313" key="9">
    <source>
        <dbReference type="EMBL" id="PKZ22197.1"/>
    </source>
</evidence>
<feature type="compositionally biased region" description="Polar residues" evidence="6">
    <location>
        <begin position="58"/>
        <end position="72"/>
    </location>
</feature>
<dbReference type="GO" id="GO:0004040">
    <property type="term" value="F:amidase activity"/>
    <property type="evidence" value="ECO:0007669"/>
    <property type="project" value="InterPro"/>
</dbReference>
<evidence type="ECO:0000256" key="6">
    <source>
        <dbReference type="SAM" id="MobiDB-lite"/>
    </source>
</evidence>
<dbReference type="CDD" id="cd00118">
    <property type="entry name" value="LysM"/>
    <property type="match status" value="4"/>
</dbReference>
<dbReference type="Pfam" id="PF01476">
    <property type="entry name" value="LysM"/>
    <property type="match status" value="4"/>
</dbReference>
<keyword evidence="4" id="KW-0732">Signal</keyword>
<dbReference type="NCBIfam" id="TIGR01168">
    <property type="entry name" value="YSIRK_signal"/>
    <property type="match status" value="1"/>
</dbReference>
<protein>
    <recommendedName>
        <fullName evidence="5">Peptidoglycan hydrolase</fullName>
    </recommendedName>
</protein>
<accession>A0A0X8FB90</accession>
<dbReference type="OrthoDB" id="2145421at2"/>
<keyword evidence="10" id="KW-1185">Reference proteome</keyword>
<dbReference type="InterPro" id="IPR018392">
    <property type="entry name" value="LysM"/>
</dbReference>
<feature type="compositionally biased region" description="Polar residues" evidence="6">
    <location>
        <begin position="128"/>
        <end position="137"/>
    </location>
</feature>
<evidence type="ECO:0000313" key="8">
    <source>
        <dbReference type="EMBL" id="AMB94107.1"/>
    </source>
</evidence>